<dbReference type="OrthoDB" id="3253416at2759"/>
<protein>
    <submittedName>
        <fullName evidence="1">Uncharacterized protein</fullName>
    </submittedName>
</protein>
<proteinExistence type="predicted"/>
<organism evidence="1 2">
    <name type="scientific">Suillus placidus</name>
    <dbReference type="NCBI Taxonomy" id="48579"/>
    <lineage>
        <taxon>Eukaryota</taxon>
        <taxon>Fungi</taxon>
        <taxon>Dikarya</taxon>
        <taxon>Basidiomycota</taxon>
        <taxon>Agaricomycotina</taxon>
        <taxon>Agaricomycetes</taxon>
        <taxon>Agaricomycetidae</taxon>
        <taxon>Boletales</taxon>
        <taxon>Suillineae</taxon>
        <taxon>Suillaceae</taxon>
        <taxon>Suillus</taxon>
    </lineage>
</organism>
<evidence type="ECO:0000313" key="1">
    <source>
        <dbReference type="EMBL" id="KAG1775591.1"/>
    </source>
</evidence>
<evidence type="ECO:0000313" key="2">
    <source>
        <dbReference type="Proteomes" id="UP000714275"/>
    </source>
</evidence>
<dbReference type="Proteomes" id="UP000714275">
    <property type="component" value="Unassembled WGS sequence"/>
</dbReference>
<gene>
    <name evidence="1" type="ORF">EV702DRAFT_972681</name>
</gene>
<dbReference type="AlphaFoldDB" id="A0A9P7D219"/>
<comment type="caution">
    <text evidence="1">The sequence shown here is derived from an EMBL/GenBank/DDBJ whole genome shotgun (WGS) entry which is preliminary data.</text>
</comment>
<reference evidence="1" key="1">
    <citation type="journal article" date="2020" name="New Phytol.">
        <title>Comparative genomics reveals dynamic genome evolution in host specialist ectomycorrhizal fungi.</title>
        <authorList>
            <person name="Lofgren L.A."/>
            <person name="Nguyen N.H."/>
            <person name="Vilgalys R."/>
            <person name="Ruytinx J."/>
            <person name="Liao H.L."/>
            <person name="Branco S."/>
            <person name="Kuo A."/>
            <person name="LaButti K."/>
            <person name="Lipzen A."/>
            <person name="Andreopoulos W."/>
            <person name="Pangilinan J."/>
            <person name="Riley R."/>
            <person name="Hundley H."/>
            <person name="Na H."/>
            <person name="Barry K."/>
            <person name="Grigoriev I.V."/>
            <person name="Stajich J.E."/>
            <person name="Kennedy P.G."/>
        </authorList>
    </citation>
    <scope>NUCLEOTIDE SEQUENCE</scope>
    <source>
        <strain evidence="1">DOB743</strain>
    </source>
</reference>
<sequence length="72" mass="8091">MVNYSNYETAIVETYGIRLVGWPQGVTFISPSNISTMGDIHKLWDVLKAQTCYWFALSPVEVKAHTAELDAL</sequence>
<dbReference type="EMBL" id="JABBWD010000032">
    <property type="protein sequence ID" value="KAG1775591.1"/>
    <property type="molecule type" value="Genomic_DNA"/>
</dbReference>
<name>A0A9P7D219_9AGAM</name>
<keyword evidence="2" id="KW-1185">Reference proteome</keyword>
<accession>A0A9P7D219</accession>